<feature type="domain" description="RdRp catalytic" evidence="9">
    <location>
        <begin position="1334"/>
        <end position="1442"/>
    </location>
</feature>
<dbReference type="Pfam" id="PF01660">
    <property type="entry name" value="Vmethyltransf"/>
    <property type="match status" value="1"/>
</dbReference>
<dbReference type="InterPro" id="IPR002588">
    <property type="entry name" value="Alphavirus-like_MT_dom"/>
</dbReference>
<name>A0AB39AHA2_9VIRU</name>
<dbReference type="EMBL" id="PQ073131">
    <property type="protein sequence ID" value="XDG30081.1"/>
    <property type="molecule type" value="Genomic_RNA"/>
</dbReference>
<evidence type="ECO:0000259" key="9">
    <source>
        <dbReference type="PROSITE" id="PS50507"/>
    </source>
</evidence>
<dbReference type="GO" id="GO:0003968">
    <property type="term" value="F:RNA-directed RNA polymerase activity"/>
    <property type="evidence" value="ECO:0007669"/>
    <property type="project" value="UniProtKB-KW"/>
</dbReference>
<keyword evidence="7" id="KW-0693">Viral RNA replication</keyword>
<dbReference type="InterPro" id="IPR027417">
    <property type="entry name" value="P-loop_NTPase"/>
</dbReference>
<dbReference type="InterPro" id="IPR008879">
    <property type="entry name" value="Coat_protein_tricho/vitivirus"/>
</dbReference>
<dbReference type="InterPro" id="IPR007094">
    <property type="entry name" value="RNA-dir_pol_PSvirus"/>
</dbReference>
<dbReference type="PROSITE" id="PS51743">
    <property type="entry name" value="ALPHAVIRUS_MT"/>
    <property type="match status" value="1"/>
</dbReference>
<feature type="domain" description="(+)RNA virus helicase C-terminal" evidence="10">
    <location>
        <begin position="718"/>
        <end position="1045"/>
    </location>
</feature>
<feature type="compositionally biased region" description="Polar residues" evidence="8">
    <location>
        <begin position="454"/>
        <end position="468"/>
    </location>
</feature>
<evidence type="ECO:0000259" key="10">
    <source>
        <dbReference type="PROSITE" id="PS51657"/>
    </source>
</evidence>
<keyword evidence="2" id="KW-0808">Transferase</keyword>
<feature type="domain" description="Alphavirus-like MT" evidence="11">
    <location>
        <begin position="63"/>
        <end position="252"/>
    </location>
</feature>
<evidence type="ECO:0000256" key="5">
    <source>
        <dbReference type="ARBA" id="ARBA00022801"/>
    </source>
</evidence>
<dbReference type="SUPFAM" id="SSF52540">
    <property type="entry name" value="P-loop containing nucleoside triphosphate hydrolases"/>
    <property type="match status" value="1"/>
</dbReference>
<keyword evidence="3" id="KW-0548">Nucleotidyltransferase</keyword>
<feature type="region of interest" description="Disordered" evidence="8">
    <location>
        <begin position="440"/>
        <end position="468"/>
    </location>
</feature>
<evidence type="ECO:0000256" key="6">
    <source>
        <dbReference type="ARBA" id="ARBA00022840"/>
    </source>
</evidence>
<feature type="region of interest" description="Disordered" evidence="8">
    <location>
        <begin position="483"/>
        <end position="526"/>
    </location>
</feature>
<dbReference type="PROSITE" id="PS50507">
    <property type="entry name" value="RDRP_SSRNA_POS"/>
    <property type="match status" value="1"/>
</dbReference>
<keyword evidence="5" id="KW-0378">Hydrolase</keyword>
<dbReference type="SUPFAM" id="SSF56672">
    <property type="entry name" value="DNA/RNA polymerases"/>
    <property type="match status" value="1"/>
</dbReference>
<dbReference type="InterPro" id="IPR027351">
    <property type="entry name" value="(+)RNA_virus_helicase_core_dom"/>
</dbReference>
<dbReference type="InterPro" id="IPR001788">
    <property type="entry name" value="RNA-dep_RNA_pol_alsuvir"/>
</dbReference>
<dbReference type="GO" id="GO:0039694">
    <property type="term" value="P:viral RNA genome replication"/>
    <property type="evidence" value="ECO:0007669"/>
    <property type="project" value="InterPro"/>
</dbReference>
<evidence type="ECO:0000313" key="12">
    <source>
        <dbReference type="EMBL" id="XDG30081.1"/>
    </source>
</evidence>
<dbReference type="InterPro" id="IPR008041">
    <property type="entry name" value="Peptidase_C23"/>
</dbReference>
<dbReference type="GO" id="GO:0019028">
    <property type="term" value="C:viral capsid"/>
    <property type="evidence" value="ECO:0007669"/>
    <property type="project" value="InterPro"/>
</dbReference>
<dbReference type="PROSITE" id="PS51657">
    <property type="entry name" value="PSRV_HELICASE"/>
    <property type="match status" value="1"/>
</dbReference>
<dbReference type="GO" id="GO:0006351">
    <property type="term" value="P:DNA-templated transcription"/>
    <property type="evidence" value="ECO:0007669"/>
    <property type="project" value="InterPro"/>
</dbReference>
<evidence type="ECO:0000256" key="7">
    <source>
        <dbReference type="ARBA" id="ARBA00022953"/>
    </source>
</evidence>
<evidence type="ECO:0000256" key="4">
    <source>
        <dbReference type="ARBA" id="ARBA00022741"/>
    </source>
</evidence>
<dbReference type="GO" id="GO:0005524">
    <property type="term" value="F:ATP binding"/>
    <property type="evidence" value="ECO:0007669"/>
    <property type="project" value="UniProtKB-KW"/>
</dbReference>
<dbReference type="GO" id="GO:0008174">
    <property type="term" value="F:mRNA methyltransferase activity"/>
    <property type="evidence" value="ECO:0007669"/>
    <property type="project" value="UniProtKB-UniRule"/>
</dbReference>
<evidence type="ECO:0000256" key="3">
    <source>
        <dbReference type="ARBA" id="ARBA00022695"/>
    </source>
</evidence>
<dbReference type="GO" id="GO:0016817">
    <property type="term" value="F:hydrolase activity, acting on acid anhydrides"/>
    <property type="evidence" value="ECO:0007669"/>
    <property type="project" value="InterPro"/>
</dbReference>
<evidence type="ECO:0000256" key="2">
    <source>
        <dbReference type="ARBA" id="ARBA00022679"/>
    </source>
</evidence>
<dbReference type="Gene3D" id="3.40.50.300">
    <property type="entry name" value="P-loop containing nucleotide triphosphate hydrolases"/>
    <property type="match status" value="1"/>
</dbReference>
<reference evidence="12" key="1">
    <citation type="submission" date="2024-07" db="EMBL/GenBank/DDBJ databases">
        <title>A new Betaflexivirus in Ferraria.</title>
        <authorList>
            <person name="Dekker R.J."/>
            <person name="de Leeuw W.C."/>
            <person name="van Olst M."/>
            <person name="Ensink W.A."/>
            <person name="van Leeuwen S."/>
            <person name="Veldman S."/>
            <person name="Havinga R."/>
            <person name="Breit T.M."/>
            <person name="Jonker M.J."/>
        </authorList>
    </citation>
    <scope>NUCLEOTIDE SEQUENCE</scope>
    <source>
        <strain evidence="12">NL1-16</strain>
    </source>
</reference>
<keyword evidence="4" id="KW-0547">Nucleotide-binding</keyword>
<accession>A0AB39AHA2</accession>
<dbReference type="InterPro" id="IPR043502">
    <property type="entry name" value="DNA/RNA_pol_sf"/>
</dbReference>
<protein>
    <submittedName>
        <fullName evidence="12">Polyprotein</fullName>
    </submittedName>
</protein>
<dbReference type="GO" id="GO:0016556">
    <property type="term" value="P:mRNA modification"/>
    <property type="evidence" value="ECO:0007669"/>
    <property type="project" value="InterPro"/>
</dbReference>
<evidence type="ECO:0000259" key="11">
    <source>
        <dbReference type="PROSITE" id="PS51743"/>
    </source>
</evidence>
<dbReference type="Pfam" id="PF05379">
    <property type="entry name" value="Peptidase_C23"/>
    <property type="match status" value="1"/>
</dbReference>
<dbReference type="GO" id="GO:0003723">
    <property type="term" value="F:RNA binding"/>
    <property type="evidence" value="ECO:0007669"/>
    <property type="project" value="InterPro"/>
</dbReference>
<sequence>MAFSYRNPIEQTINELPTKYSDQILSESADFILGKVEDLNTLFSYAVSKEVEEYLSSHGLELAPLALQTHTHAASKMIENHLLFKSLPQMLKKVPSVAIMSMRDEKAKTFIKRRNYSKYGNIIALPAVNSCFDAKDLYRYQNPHELPRSHQASLEKLSSEIQKAGWTPKCILMHDELHFWRPDEILDIFSRFNGIENIIATVVFPVEVLLGEKESKNPRIYTFDIEGDILNFFPDGSTSEGYQQSIENSKWPFVYRSLQRGNLKVRVSILHTIGAHHIVSLDRYGEGASKIFFEKPPCLLNSELKELSETLIDGVIERKTMSSILLYLGCLKNPNRESALAKLRQLEKRSLFPDEAFIVSSVCTTFVNLDSSERLDKGLTERLKDKIKSQLPTFLCSWVDSNFLWCGKFRKFQKEIATNRFSLNRGVYSAEIGTSVQAVAEENTERRTLPASGPDNQASTSGNPTQGTNFLVNLAIKKYLEKRRRQEPQSSRLNEDVAILDEEPSDIQKESIESTQSTEPQVETEDPPAQFMIETRETCTRGGEIMSSQMQIQANEEPTMKFNERKNCCVFVALSHFLEMEPGEVISRVFNCDISSELYDAIEDDLQINLGLINECCQCLDVNCVVKIGENLRKLNPNGSVRAGMNLANNHATPMTRSQLAELMQAEPSLNGSGSVERFANHQKLPEGNFGEFEVNLGEALKLLRAMRRGATGIIRELDPSCIRILNEVEKVLSKNVSTFSLRKHQICMVLGMPGSGKTRNVLKAMLANPTRPGLVVSPRRFLADDWAKDLKHTAHKVFTFEAALMRRDLNHKFIVFDEVTLLPPGYLSLMCVMDIIKKAKGLQGEEVNERRVINYINSDNYQPTELIAVGDLCQTFYYSELDSGLLPKEHEAKRIANSFGEELMYMWFSHRLPQNYSELFGFECLGEPFAEKPSFFGDISSVSLRDYSAVLVASHQDKATINSAIAPLTFGEAQGLTFEKRVIIAISDHSMLVGLNGWLVATTRSRKGFDFVMATSRTLEEVMRLSRKRACEVFLKFSKIDEVKYNNLIGSSVMRIKPAGSLIEKAEEDPFIRPLIEPSHPRAQEISVQTVVKGVEQQKTHLPIITVDLLGQEIFEKMEAKEKREFFSLTRGMSEQFMDNEKGLKDFHGTFALRGDSIFPRHAAFDDVTFMEGVKKRIRFSNCREERRKLETVLDEGDRLAEFFISMLPGKFKVTEDDIEEGLNEFNEKRESKPAALWKSHSERSDIDWPVNHVFMFMKSQLCTKEEKMFTKAKAGQTLACFQHTVLFKFGPFLRAIEKAFIRAAGESYYIHSAKNFDDLNTFVITNGGLMQGNSIESDYEAFDSSQDHHILAFEVALLKKLGMSSGFISDYTSLKLNLGSRLGNFAIMRFTGEFCTFLFNTFANMLFTFMKYDINIKKDRLLFAGDDMASLGPLKERTDPWFQCKLSKLTLKAKEQVIKLPRFCGWILTPDGILKSPRLLWARVYLMSQRGLIEQCLDSYFLESKYAYNLGERLFGYLSENDIEYHYLLTRFFVKNRCKLQGLAREVAFGGALTFGSAWELSKSMTSLSELKTHLSKLIAFTLKTCMVTRLFLTPKCSTALDVMRATSRSVVQGIRVSALATSTCWTKLKLNTSGSGALSTRMSTLVRYLLESPLFSRISGVRRVLCTLLTPLRSMMSKASSLLSKLTSKRAQPTLLLDRSMCSPALMRLSRAVSTLSWNLKTSASLKIERSFLWTLVYYTEWRTRAGFFLWTMLKAGGPFKKYGAQESSNSGKEKEKFWVESLSHWRSVEEGAKALLGHLQCSRERELLERGSMRPELKEAKTEMFWLLSHQLKKLKLILKELLLSKEQINQMADVQSAIRTVRRRAVRMFVWTDLINVGNVYLPADVNYSALTDGQARVFRTFTDAYLPILFGNIAIFGSSPKTVWPDIAVTVPPVQARLGDNNINLNVQINLATAVPAMELWRGMHAENLIRKATLRQICEVYAPEAYAFLHASYKNGTVTNIYKKWPKAFEEAPWVVFDFASGLPMQDLTPGEKKTLDRLTKRLFRTENQKGVYEAGKEANEDVTG</sequence>
<evidence type="ECO:0000256" key="1">
    <source>
        <dbReference type="ARBA" id="ARBA00022484"/>
    </source>
</evidence>
<dbReference type="Pfam" id="PF05892">
    <property type="entry name" value="Tricho_coat"/>
    <property type="match status" value="1"/>
</dbReference>
<dbReference type="Pfam" id="PF00978">
    <property type="entry name" value="RdRP_2"/>
    <property type="match status" value="1"/>
</dbReference>
<dbReference type="GO" id="GO:0006396">
    <property type="term" value="P:RNA processing"/>
    <property type="evidence" value="ECO:0007669"/>
    <property type="project" value="InterPro"/>
</dbReference>
<keyword evidence="6" id="KW-0067">ATP-binding</keyword>
<dbReference type="Pfam" id="PF01443">
    <property type="entry name" value="Viral_helicase1"/>
    <property type="match status" value="2"/>
</dbReference>
<organism evidence="12">
    <name type="scientific">Ferraria betaflexivirus 1</name>
    <dbReference type="NCBI Taxonomy" id="3238965"/>
    <lineage>
        <taxon>Viruses</taxon>
        <taxon>Riboviria</taxon>
        <taxon>Orthornavirae</taxon>
        <taxon>Kitrinoviricota</taxon>
        <taxon>Alsuviricetes</taxon>
        <taxon>Tymovirales</taxon>
        <taxon>Betaflexiviridae</taxon>
    </lineage>
</organism>
<evidence type="ECO:0000256" key="8">
    <source>
        <dbReference type="SAM" id="MobiDB-lite"/>
    </source>
</evidence>
<proteinExistence type="predicted"/>
<keyword evidence="1" id="KW-0696">RNA-directed RNA polymerase</keyword>